<comment type="similarity">
    <text evidence="2 7">Belongs to the SEC16 family.</text>
</comment>
<dbReference type="GO" id="GO:0007030">
    <property type="term" value="P:Golgi organization"/>
    <property type="evidence" value="ECO:0007669"/>
    <property type="project" value="TreeGrafter"/>
</dbReference>
<dbReference type="GO" id="GO:0070973">
    <property type="term" value="P:protein localization to endoplasmic reticulum exit site"/>
    <property type="evidence" value="ECO:0007669"/>
    <property type="project" value="TreeGrafter"/>
</dbReference>
<feature type="compositionally biased region" description="Low complexity" evidence="8">
    <location>
        <begin position="1707"/>
        <end position="1718"/>
    </location>
</feature>
<feature type="compositionally biased region" description="Polar residues" evidence="8">
    <location>
        <begin position="2262"/>
        <end position="2281"/>
    </location>
</feature>
<dbReference type="Pfam" id="PF12931">
    <property type="entry name" value="TPR_Sec16"/>
    <property type="match status" value="1"/>
</dbReference>
<evidence type="ECO:0000259" key="10">
    <source>
        <dbReference type="Pfam" id="PF12932"/>
    </source>
</evidence>
<keyword evidence="12" id="KW-1185">Reference proteome</keyword>
<feature type="region of interest" description="Disordered" evidence="8">
    <location>
        <begin position="1605"/>
        <end position="1674"/>
    </location>
</feature>
<feature type="region of interest" description="Disordered" evidence="8">
    <location>
        <begin position="1930"/>
        <end position="1972"/>
    </location>
</feature>
<feature type="compositionally biased region" description="Basic residues" evidence="8">
    <location>
        <begin position="8"/>
        <end position="23"/>
    </location>
</feature>
<accession>A0A8H2VHJ8</accession>
<evidence type="ECO:0000256" key="5">
    <source>
        <dbReference type="ARBA" id="ARBA00022892"/>
    </source>
</evidence>
<feature type="region of interest" description="Disordered" evidence="8">
    <location>
        <begin position="2210"/>
        <end position="2249"/>
    </location>
</feature>
<sequence length="2328" mass="258053">MVTEAQRKKNKKKKARQKLKKAGNKSVQQNGENNVPGAEISDSTDVETTTVLTTNNSMISSTPETSTIITGSSSTTTATTDDIVHETQQQPLPQQHADFPSAVEHENNVIDPEVEIKLSEQNEAIDGSNQVHEEEENQQPIEEVEAHELGQIVEVTIPQDIIDEPEFIPKQTVNEPAVWNPSIQNEELEQIQEQSVLSSETSQHDNEQPANNEVVATEDVEIPQQIDYSTTEQIMELPKTDADTQISNLENEFHMEHDTSVSEIQQGAQVPVSDVSEMNLLNNSVLVSKFPNNDLNSDSGHQLELGNSISQESHIEEYKNIENIENEEDSFLGERSSINKDYDDTVVHSEMSYNNNSQNGIQYETHENTKDIPMYSNNEQGESLFNHDNDVEIETMPWEQETREPVVLENQEQYNNDVEHASNADEIYEPTEQPATIHSELFTKHEDTHIQPIVQDNIKIENNAQTTNNSNSPFTAHTEQDDELLPWEVETETNLDAVHNVVAPVTELQQRTSIPNLDQPDTGNQGIIDAGIIKDVQQINTDPQNTGAVETKDSIVDTRKNNFSFMDDEEDLLEDDDSFLDSDEELRTDLEPVNPIQESQPLNPNTGTNTNQSPIVSKYAPQVTSNNIQSIETPMERSGIVQPPPMIFNNTIQSPQIDSQLMSTQLQPSITTQKAVETLNKAKQKSDAYDFPSDLLGSNPKPVHAKAVVTPSMRYGSIPSMDINRNSSRKMSAPYSPLQTSAAPPPPPMIHTKGNSQSYVQTSTPTTGQPQTRSRVSSGVNMPQFQPPPMVDVPQPGMPYSRQRAASNLSNGGGLGVHSTAATYVSPLSPQSGNMTGTTTTPLKKNKYAPIGNVQQQIPSQQRSYTQAPNGYVPGPVLLNNTPTMNSQANYHLNGNNQTNGTQQPLLPQTMTNQGTNILNASTVYQGVQQPNNTLNGQHQYYPPARQNITINQQMLKNHEPQLRHSNNYAPQITQNGNARGLGINTQPQISVQQPYLQAESTQTDLINNQNLLRRQFPLFSWGKSNRVVYGIPTANSMYSGTGFSLNTINVVNYDALLNTSDMMKTYIGPLSTKTKKLELEKWLNSIVSTIPQDSTDTTSLIWYILRCYVSGIDDLVSIANMLCDTTSMKLYLTQPFSQPKPVANASRLEPNTQIRVLALLQIGNYEDALNIALEGQDFTMALLVGSLAGKERWSSVVDSYLRMGISSYSDPNINVLSLLFQVFIGNSKIAIANFYNNQEHINWAVQNWRYIVSVILANTKSVTGSITLKSGQVPPMILEFLVEFGIFLYKQGLILEANLLFVIARIPLSFASVMGDSDVYFKCIGQPTTTESLIWSEIYEYIKTLEEPALKGFPTLLAQKLTYGFALEEQNLSSQATKYNEIVASKIKLFPRKDAYAAILMNSSNILTARINNSSTGWLGKPKLSSVWGQLDKSFSKYIGGDVEKKPNQTPEKDVFGTYTPYTSNHSSVVDLDQTNINQYQPQANYRPSGQVAHHSMTPGNVLSMEHLKKASHHTFGEQAHYETPLRIGESLQGSPGRTYTKDGSGLARIPHNPLPRVHSEIFETNKATPPPLIRGDTNSLILQRSVTHDQLKMETSKPMSVLANDISNIGPPQSLNRNVGAPKPHTGPPRRSSNVSLAIDVHPPPKARADKGKSSPHRRPHNIVPSIDQLNSLQTTPSNNTLIENVPSVPISSKPAVSKTPESDTSTMTATTTTTMQHPPKSELPEESINVPTESIISNNDSNANMCQENPVNAQNAITEEYVQVTPLEHDTNSIDHASEINQETELVNNEVIKQPIEQDIPTEEEEEIIENDVNLENNLDPITNANVPENLPDTKYSDGTVHERSRYSKNENLETQAIIPPLVISNDQNVESVELDDKPHQIDSVMAENDEQKADHLLEFTSDGKLETAPEPPAQINLIGNNIIDEGPARDLKHNPLQDKNHDSTEDSSVETTEKIVNSSKPPNKIVPPKVSLTKKQNAYAPINYKPKPKAKSNSYLPKNATSNPNSNLEQLLEPTGGNDMFAYNSYTASYSNSENNMLQEENNSFQPFMPPASADMVSPSENNFNVPKKSFSNDKFGPIREADEVSTETFEPVIKKNTGSNFNTYTPQTVNTEYNDVIEDESESDEEEYTNKKSNGNQKEVIKKNKATDSTKQNPSIWRFFKSNDNGEKKAIKAKMGNQNSFYYDTELKRWVDKNASEEQKKEMIAATKPGPPPPIIKRKDTGPTSSPRANNNHNTAPPNAFSPVLPIDQLTGKPMTMPTSSSENTDTASPVANSANRFSTDSNIESLAGKKANDLDDLLKVSASVNRGGKRKKKTNRGYVNAM</sequence>
<keyword evidence="11" id="KW-0167">Capsid protein</keyword>
<feature type="region of interest" description="Disordered" evidence="8">
    <location>
        <begin position="2261"/>
        <end position="2281"/>
    </location>
</feature>
<keyword evidence="3 7" id="KW-0813">Transport</keyword>
<feature type="compositionally biased region" description="Polar residues" evidence="8">
    <location>
        <begin position="596"/>
        <end position="615"/>
    </location>
</feature>
<keyword evidence="7" id="KW-0072">Autophagy</keyword>
<evidence type="ECO:0000313" key="11">
    <source>
        <dbReference type="EMBL" id="CAB4255799.1"/>
    </source>
</evidence>
<feature type="region of interest" description="Disordered" evidence="8">
    <location>
        <begin position="191"/>
        <end position="212"/>
    </location>
</feature>
<protein>
    <recommendedName>
        <fullName evidence="7">Protein transport protein sec16</fullName>
    </recommendedName>
</protein>
<feature type="region of interest" description="Disordered" evidence="8">
    <location>
        <begin position="1"/>
        <end position="77"/>
    </location>
</feature>
<dbReference type="PANTHER" id="PTHR13402">
    <property type="entry name" value="RGPR-RELATED"/>
    <property type="match status" value="1"/>
</dbReference>
<dbReference type="Gene3D" id="6.20.50.30">
    <property type="match status" value="1"/>
</dbReference>
<name>A0A8H2VHJ8_9SACH</name>
<dbReference type="InterPro" id="IPR024340">
    <property type="entry name" value="Sec16_CCD"/>
</dbReference>
<feature type="compositionally biased region" description="Low complexity" evidence="8">
    <location>
        <begin position="41"/>
        <end position="77"/>
    </location>
</feature>
<reference evidence="11 12" key="1">
    <citation type="submission" date="2020-05" db="EMBL/GenBank/DDBJ databases">
        <authorList>
            <person name="Casaregola S."/>
            <person name="Devillers H."/>
            <person name="Grondin C."/>
        </authorList>
    </citation>
    <scope>NUCLEOTIDE SEQUENCE [LARGE SCALE GENOMIC DNA]</scope>
    <source>
        <strain evidence="11 12">CLIB 1767</strain>
    </source>
</reference>
<dbReference type="GO" id="GO:0006914">
    <property type="term" value="P:autophagy"/>
    <property type="evidence" value="ECO:0007669"/>
    <property type="project" value="UniProtKB-KW"/>
</dbReference>
<evidence type="ECO:0000256" key="2">
    <source>
        <dbReference type="ARBA" id="ARBA00005927"/>
    </source>
</evidence>
<keyword evidence="5 7" id="KW-0931">ER-Golgi transport</keyword>
<evidence type="ECO:0000256" key="1">
    <source>
        <dbReference type="ARBA" id="ARBA00004397"/>
    </source>
</evidence>
<gene>
    <name evidence="11" type="ORF">KABA2_07S04752</name>
</gene>
<dbReference type="RefSeq" id="XP_041407643.1">
    <property type="nucleotide sequence ID" value="XM_041551709.1"/>
</dbReference>
<feature type="domain" description="Sec16 central conserved" evidence="10">
    <location>
        <begin position="1018"/>
        <end position="1097"/>
    </location>
</feature>
<feature type="region of interest" description="Disordered" evidence="8">
    <location>
        <begin position="1987"/>
        <end position="2012"/>
    </location>
</feature>
<dbReference type="GO" id="GO:0012507">
    <property type="term" value="C:ER to Golgi transport vesicle membrane"/>
    <property type="evidence" value="ECO:0007669"/>
    <property type="project" value="TreeGrafter"/>
</dbReference>
<comment type="function">
    <text evidence="6 7">Involved in the initiation of assembly of the COPII coat required for the formation of transport vesicles from the endoplasmic reticulum (ER) and the selection of cargo molecules. Also involved in autophagy.</text>
</comment>
<comment type="caution">
    <text evidence="11">The sequence shown here is derived from an EMBL/GenBank/DDBJ whole genome shotgun (WGS) entry which is preliminary data.</text>
</comment>
<feature type="compositionally biased region" description="Low complexity" evidence="8">
    <location>
        <begin position="2232"/>
        <end position="2244"/>
    </location>
</feature>
<proteinExistence type="inferred from homology"/>
<feature type="compositionally biased region" description="Basic and acidic residues" evidence="8">
    <location>
        <begin position="2144"/>
        <end position="2153"/>
    </location>
</feature>
<dbReference type="Gene3D" id="1.20.58.940">
    <property type="match status" value="1"/>
</dbReference>
<keyword evidence="4 7" id="KW-0256">Endoplasmic reticulum</keyword>
<evidence type="ECO:0000313" key="12">
    <source>
        <dbReference type="Proteomes" id="UP000644660"/>
    </source>
</evidence>
<keyword evidence="7" id="KW-0472">Membrane</keyword>
<dbReference type="Pfam" id="PF12932">
    <property type="entry name" value="Sec16"/>
    <property type="match status" value="1"/>
</dbReference>
<keyword evidence="11" id="KW-0946">Virion</keyword>
<dbReference type="OrthoDB" id="8918678at2759"/>
<evidence type="ECO:0000256" key="4">
    <source>
        <dbReference type="ARBA" id="ARBA00022824"/>
    </source>
</evidence>
<feature type="region of interest" description="Disordered" evidence="8">
    <location>
        <begin position="589"/>
        <end position="622"/>
    </location>
</feature>
<feature type="compositionally biased region" description="Polar residues" evidence="8">
    <location>
        <begin position="1607"/>
        <end position="1619"/>
    </location>
</feature>
<feature type="region of interest" description="Disordered" evidence="8">
    <location>
        <begin position="1686"/>
        <end position="1728"/>
    </location>
</feature>
<feature type="region of interest" description="Disordered" evidence="8">
    <location>
        <begin position="1514"/>
        <end position="1553"/>
    </location>
</feature>
<keyword evidence="7" id="KW-0653">Protein transport</keyword>
<feature type="compositionally biased region" description="Polar residues" evidence="8">
    <location>
        <begin position="1995"/>
        <end position="2012"/>
    </location>
</feature>
<feature type="domain" description="Sec16 Sec23-binding" evidence="9">
    <location>
        <begin position="1158"/>
        <end position="1443"/>
    </location>
</feature>
<dbReference type="EMBL" id="CAEFZW010000007">
    <property type="protein sequence ID" value="CAB4255799.1"/>
    <property type="molecule type" value="Genomic_DNA"/>
</dbReference>
<dbReference type="Proteomes" id="UP000644660">
    <property type="component" value="Unassembled WGS sequence"/>
</dbReference>
<feature type="compositionally biased region" description="Low complexity" evidence="8">
    <location>
        <begin position="762"/>
        <end position="775"/>
    </location>
</feature>
<dbReference type="InterPro" id="IPR024298">
    <property type="entry name" value="Sec16_Sec23-bd"/>
</dbReference>
<feature type="compositionally biased region" description="Acidic residues" evidence="8">
    <location>
        <begin position="2123"/>
        <end position="2132"/>
    </location>
</feature>
<dbReference type="GO" id="GO:0015031">
    <property type="term" value="P:protein transport"/>
    <property type="evidence" value="ECO:0007669"/>
    <property type="project" value="UniProtKB-KW"/>
</dbReference>
<dbReference type="GO" id="GO:0016192">
    <property type="term" value="P:vesicle-mediated transport"/>
    <property type="evidence" value="ECO:0007669"/>
    <property type="project" value="UniProtKB-KW"/>
</dbReference>
<dbReference type="GO" id="GO:0005789">
    <property type="term" value="C:endoplasmic reticulum membrane"/>
    <property type="evidence" value="ECO:0007669"/>
    <property type="project" value="UniProtKB-SubCell"/>
</dbReference>
<evidence type="ECO:0000256" key="7">
    <source>
        <dbReference type="RuleBase" id="RU364101"/>
    </source>
</evidence>
<feature type="region of interest" description="Disordered" evidence="8">
    <location>
        <begin position="2123"/>
        <end position="2165"/>
    </location>
</feature>
<evidence type="ECO:0000256" key="6">
    <source>
        <dbReference type="ARBA" id="ARBA00024687"/>
    </source>
</evidence>
<evidence type="ECO:0000256" key="3">
    <source>
        <dbReference type="ARBA" id="ARBA00022448"/>
    </source>
</evidence>
<comment type="subcellular location">
    <subcellularLocation>
        <location evidence="1">Endoplasmic reticulum membrane</location>
        <topology evidence="1">Peripheral membrane protein</topology>
        <orientation evidence="1">Cytoplasmic side</orientation>
    </subcellularLocation>
</comment>
<dbReference type="GO" id="GO:0070971">
    <property type="term" value="C:endoplasmic reticulum exit site"/>
    <property type="evidence" value="ECO:0007669"/>
    <property type="project" value="UniProtKB-ARBA"/>
</dbReference>
<evidence type="ECO:0000256" key="8">
    <source>
        <dbReference type="SAM" id="MobiDB-lite"/>
    </source>
</evidence>
<dbReference type="CDD" id="cd09233">
    <property type="entry name" value="ACE1-Sec16-like"/>
    <property type="match status" value="1"/>
</dbReference>
<dbReference type="GeneID" id="64858860"/>
<feature type="compositionally biased region" description="Basic and acidic residues" evidence="8">
    <location>
        <begin position="1930"/>
        <end position="1948"/>
    </location>
</feature>
<evidence type="ECO:0000259" key="9">
    <source>
        <dbReference type="Pfam" id="PF12931"/>
    </source>
</evidence>
<dbReference type="PANTHER" id="PTHR13402:SF6">
    <property type="entry name" value="SECRETORY 16, ISOFORM I"/>
    <property type="match status" value="1"/>
</dbReference>
<feature type="region of interest" description="Disordered" evidence="8">
    <location>
        <begin position="719"/>
        <end position="778"/>
    </location>
</feature>
<organism evidence="11 12">
    <name type="scientific">Maudiozyma barnettii</name>
    <dbReference type="NCBI Taxonomy" id="61262"/>
    <lineage>
        <taxon>Eukaryota</taxon>
        <taxon>Fungi</taxon>
        <taxon>Dikarya</taxon>
        <taxon>Ascomycota</taxon>
        <taxon>Saccharomycotina</taxon>
        <taxon>Saccharomycetes</taxon>
        <taxon>Saccharomycetales</taxon>
        <taxon>Saccharomycetaceae</taxon>
        <taxon>Maudiozyma</taxon>
    </lineage>
</organism>